<dbReference type="EMBL" id="CP118101">
    <property type="protein sequence ID" value="WDH80790.1"/>
    <property type="molecule type" value="Genomic_DNA"/>
</dbReference>
<accession>A0AAX3MWH2</accession>
<dbReference type="Pfam" id="PF12464">
    <property type="entry name" value="Mac"/>
    <property type="match status" value="1"/>
</dbReference>
<evidence type="ECO:0000313" key="7">
    <source>
        <dbReference type="Proteomes" id="UP001220962"/>
    </source>
</evidence>
<dbReference type="EMBL" id="CP118108">
    <property type="protein sequence ID" value="WDI00485.1"/>
    <property type="molecule type" value="Genomic_DNA"/>
</dbReference>
<dbReference type="Proteomes" id="UP001220962">
    <property type="component" value="Chromosome"/>
</dbReference>
<keyword evidence="8" id="KW-1185">Reference proteome</keyword>
<dbReference type="InterPro" id="IPR051159">
    <property type="entry name" value="Hexapeptide_acetyltransf"/>
</dbReference>
<dbReference type="AlphaFoldDB" id="A0AAX3MWH2"/>
<dbReference type="SUPFAM" id="SSF51161">
    <property type="entry name" value="Trimeric LpxA-like enzymes"/>
    <property type="match status" value="1"/>
</dbReference>
<dbReference type="GO" id="GO:0008374">
    <property type="term" value="F:O-acyltransferase activity"/>
    <property type="evidence" value="ECO:0007669"/>
    <property type="project" value="TreeGrafter"/>
</dbReference>
<keyword evidence="2" id="KW-0808">Transferase</keyword>
<evidence type="ECO:0000256" key="1">
    <source>
        <dbReference type="ARBA" id="ARBA00007274"/>
    </source>
</evidence>
<dbReference type="PANTHER" id="PTHR23416:SF23">
    <property type="entry name" value="ACETYLTRANSFERASE C18B11.09C-RELATED"/>
    <property type="match status" value="1"/>
</dbReference>
<evidence type="ECO:0000256" key="3">
    <source>
        <dbReference type="ARBA" id="ARBA00022737"/>
    </source>
</evidence>
<evidence type="ECO:0000313" key="5">
    <source>
        <dbReference type="EMBL" id="WDH80790.1"/>
    </source>
</evidence>
<dbReference type="PROSITE" id="PS00101">
    <property type="entry name" value="HEXAPEP_TRANSFERASES"/>
    <property type="match status" value="1"/>
</dbReference>
<dbReference type="Proteomes" id="UP001221519">
    <property type="component" value="Chromosome"/>
</dbReference>
<dbReference type="InterPro" id="IPR024688">
    <property type="entry name" value="Mac_dom"/>
</dbReference>
<dbReference type="RefSeq" id="WP_047910358.1">
    <property type="nucleotide sequence ID" value="NZ_CP118101.1"/>
</dbReference>
<dbReference type="SMART" id="SM01266">
    <property type="entry name" value="Mac"/>
    <property type="match status" value="1"/>
</dbReference>
<protein>
    <submittedName>
        <fullName evidence="5">Sugar O-acetyltransferase</fullName>
    </submittedName>
</protein>
<name>A0AAX3MWH2_9BACL</name>
<dbReference type="GO" id="GO:0016407">
    <property type="term" value="F:acetyltransferase activity"/>
    <property type="evidence" value="ECO:0007669"/>
    <property type="project" value="InterPro"/>
</dbReference>
<dbReference type="GO" id="GO:0005829">
    <property type="term" value="C:cytosol"/>
    <property type="evidence" value="ECO:0007669"/>
    <property type="project" value="TreeGrafter"/>
</dbReference>
<dbReference type="InterPro" id="IPR011004">
    <property type="entry name" value="Trimer_LpxA-like_sf"/>
</dbReference>
<reference evidence="5 8" key="1">
    <citation type="submission" date="2023-02" db="EMBL/GenBank/DDBJ databases">
        <title>Pathogen: clinical or host-associated sample.</title>
        <authorList>
            <person name="Hergert J."/>
            <person name="Casey R."/>
            <person name="Wagner J."/>
            <person name="Young E.L."/>
            <person name="Oakeson K.F."/>
        </authorList>
    </citation>
    <scope>NUCLEOTIDE SEQUENCE</scope>
    <source>
        <strain evidence="6 8">2022CK-00829</strain>
        <strain evidence="5">2022CK-00830</strain>
    </source>
</reference>
<dbReference type="Gene3D" id="2.160.10.10">
    <property type="entry name" value="Hexapeptide repeat proteins"/>
    <property type="match status" value="1"/>
</dbReference>
<dbReference type="FunFam" id="2.160.10.10:FF:000008">
    <property type="entry name" value="Maltose O-acetyltransferase"/>
    <property type="match status" value="1"/>
</dbReference>
<evidence type="ECO:0000259" key="4">
    <source>
        <dbReference type="SMART" id="SM01266"/>
    </source>
</evidence>
<gene>
    <name evidence="5" type="ORF">PUW23_14675</name>
    <name evidence="6" type="ORF">PUW25_14415</name>
</gene>
<dbReference type="InterPro" id="IPR001451">
    <property type="entry name" value="Hexapep"/>
</dbReference>
<dbReference type="CDD" id="cd03357">
    <property type="entry name" value="LbH_MAT_GAT"/>
    <property type="match status" value="1"/>
</dbReference>
<evidence type="ECO:0000313" key="8">
    <source>
        <dbReference type="Proteomes" id="UP001221519"/>
    </source>
</evidence>
<dbReference type="PANTHER" id="PTHR23416">
    <property type="entry name" value="SIALIC ACID SYNTHASE-RELATED"/>
    <property type="match status" value="1"/>
</dbReference>
<keyword evidence="3" id="KW-0677">Repeat</keyword>
<comment type="similarity">
    <text evidence="1">Belongs to the transferase hexapeptide repeat family.</text>
</comment>
<organism evidence="5 7">
    <name type="scientific">Paenibacillus urinalis</name>
    <dbReference type="NCBI Taxonomy" id="521520"/>
    <lineage>
        <taxon>Bacteria</taxon>
        <taxon>Bacillati</taxon>
        <taxon>Bacillota</taxon>
        <taxon>Bacilli</taxon>
        <taxon>Bacillales</taxon>
        <taxon>Paenibacillaceae</taxon>
        <taxon>Paenibacillus</taxon>
    </lineage>
</organism>
<sequence length="187" mass="20650">MRTEKEKMLAGVLYLAGDAELTKDREHARRLTRLYNQSIESDREHRSELLRKLFGSVGDNICVESTFRCDYGYNIHVGDGFYANFDCVILDVCEVRIGNNCLLAPGVHIYTATHPLDPLSRCERYEEFGKPVTIGDNVWIGGRAIINPGVTIGNNVVVASGAVVTKDIPDNVVVGGNPARIIKSIEV</sequence>
<evidence type="ECO:0000313" key="6">
    <source>
        <dbReference type="EMBL" id="WDI00485.1"/>
    </source>
</evidence>
<feature type="domain" description="Maltose/galactoside acetyltransferase" evidence="4">
    <location>
        <begin position="5"/>
        <end position="59"/>
    </location>
</feature>
<evidence type="ECO:0000256" key="2">
    <source>
        <dbReference type="ARBA" id="ARBA00022679"/>
    </source>
</evidence>
<dbReference type="Pfam" id="PF00132">
    <property type="entry name" value="Hexapep"/>
    <property type="match status" value="1"/>
</dbReference>
<proteinExistence type="inferred from homology"/>
<dbReference type="InterPro" id="IPR018357">
    <property type="entry name" value="Hexapep_transf_CS"/>
</dbReference>